<dbReference type="InterPro" id="IPR035906">
    <property type="entry name" value="MetI-like_sf"/>
</dbReference>
<dbReference type="NCBIfam" id="TIGR02141">
    <property type="entry name" value="modB_ABC"/>
    <property type="match status" value="1"/>
</dbReference>
<evidence type="ECO:0000313" key="12">
    <source>
        <dbReference type="EMBL" id="KIL34131.1"/>
    </source>
</evidence>
<evidence type="ECO:0000256" key="1">
    <source>
        <dbReference type="ARBA" id="ARBA00004651"/>
    </source>
</evidence>
<dbReference type="SUPFAM" id="SSF161098">
    <property type="entry name" value="MetI-like"/>
    <property type="match status" value="1"/>
</dbReference>
<feature type="transmembrane region" description="Helical" evidence="9">
    <location>
        <begin position="90"/>
        <end position="110"/>
    </location>
</feature>
<keyword evidence="13" id="KW-1185">Reference proteome</keyword>
<keyword evidence="3 9" id="KW-0813">Transport</keyword>
<feature type="transmembrane region" description="Helical" evidence="9">
    <location>
        <begin position="196"/>
        <end position="217"/>
    </location>
</feature>
<comment type="caution">
    <text evidence="12">The sequence shown here is derived from an EMBL/GenBank/DDBJ whole genome shotgun (WGS) entry which is preliminary data.</text>
</comment>
<dbReference type="Proteomes" id="UP000054526">
    <property type="component" value="Unassembled WGS sequence"/>
</dbReference>
<evidence type="ECO:0000256" key="3">
    <source>
        <dbReference type="ARBA" id="ARBA00022448"/>
    </source>
</evidence>
<protein>
    <recommendedName>
        <fullName evidence="10">Molybdenum transport system permease</fullName>
    </recommendedName>
</protein>
<dbReference type="Gene3D" id="1.10.3720.10">
    <property type="entry name" value="MetI-like"/>
    <property type="match status" value="1"/>
</dbReference>
<organism evidence="12 13">
    <name type="scientific">Cohnella kolymensis</name>
    <dbReference type="NCBI Taxonomy" id="1590652"/>
    <lineage>
        <taxon>Bacteria</taxon>
        <taxon>Bacillati</taxon>
        <taxon>Bacillota</taxon>
        <taxon>Bacilli</taxon>
        <taxon>Bacillales</taxon>
        <taxon>Paenibacillaceae</taxon>
        <taxon>Cohnella</taxon>
    </lineage>
</organism>
<accession>A0ABR4ZZI3</accession>
<evidence type="ECO:0000256" key="4">
    <source>
        <dbReference type="ARBA" id="ARBA00022475"/>
    </source>
</evidence>
<dbReference type="RefSeq" id="WP_041067695.1">
    <property type="nucleotide sequence ID" value="NZ_JXAL01000034.1"/>
</dbReference>
<evidence type="ECO:0000259" key="11">
    <source>
        <dbReference type="PROSITE" id="PS50928"/>
    </source>
</evidence>
<gene>
    <name evidence="12" type="ORF">SD71_20775</name>
</gene>
<dbReference type="PANTHER" id="PTHR30183:SF3">
    <property type="entry name" value="MOLYBDENUM TRANSPORT SYSTEM PERMEASE PROTEIN MODB"/>
    <property type="match status" value="1"/>
</dbReference>
<comment type="subcellular location">
    <subcellularLocation>
        <location evidence="1 9">Cell membrane</location>
        <topology evidence="1 9">Multi-pass membrane protein</topology>
    </subcellularLocation>
</comment>
<name>A0ABR4ZZI3_9BACL</name>
<keyword evidence="4 10" id="KW-1003">Cell membrane</keyword>
<feature type="transmembrane region" description="Helical" evidence="9">
    <location>
        <begin position="47"/>
        <end position="70"/>
    </location>
</feature>
<evidence type="ECO:0000256" key="10">
    <source>
        <dbReference type="RuleBase" id="RU365097"/>
    </source>
</evidence>
<reference evidence="12 13" key="1">
    <citation type="submission" date="2014-12" db="EMBL/GenBank/DDBJ databases">
        <title>Draft genome sequence of Cohnella kolymensis strain B-2846.</title>
        <authorList>
            <person name="Karlyshev A.V."/>
            <person name="Kudryashova E.B."/>
        </authorList>
    </citation>
    <scope>NUCLEOTIDE SEQUENCE [LARGE SCALE GENOMIC DNA]</scope>
    <source>
        <strain evidence="12 13">VKM B-2846</strain>
    </source>
</reference>
<keyword evidence="6 9" id="KW-0812">Transmembrane</keyword>
<keyword evidence="5 10" id="KW-0500">Molybdenum</keyword>
<comment type="similarity">
    <text evidence="2 10">Belongs to the binding-protein-dependent transport system permease family. CysTW subfamily.</text>
</comment>
<dbReference type="InterPro" id="IPR000515">
    <property type="entry name" value="MetI-like"/>
</dbReference>
<sequence length="223" mass="24917">MMLLQWKEMLAPVYLSIKVAVISSFIVFVLAMAAARWMSRRRFWGKSLLDTLFLLPLVLPPTVVGFVLLMTLGRRSWIGQAYERLLDQPIVFTWIAAVIAAVVVAFPLAYRTMRAGFEEVDRELEDAARATGANEWQVFRYITMPLASKSLLAGYILGFARGLGEFGATLMIAGNIPQRTETIPTAIYMAVDRGEASLAWIWALAMVLISFLMLLAASGYSRR</sequence>
<dbReference type="PANTHER" id="PTHR30183">
    <property type="entry name" value="MOLYBDENUM TRANSPORT SYSTEM PERMEASE PROTEIN MODB"/>
    <property type="match status" value="1"/>
</dbReference>
<feature type="domain" description="ABC transmembrane type-1" evidence="11">
    <location>
        <begin position="13"/>
        <end position="217"/>
    </location>
</feature>
<dbReference type="CDD" id="cd06261">
    <property type="entry name" value="TM_PBP2"/>
    <property type="match status" value="1"/>
</dbReference>
<keyword evidence="8 9" id="KW-0472">Membrane</keyword>
<feature type="transmembrane region" description="Helical" evidence="9">
    <location>
        <begin position="12"/>
        <end position="35"/>
    </location>
</feature>
<evidence type="ECO:0000256" key="5">
    <source>
        <dbReference type="ARBA" id="ARBA00022505"/>
    </source>
</evidence>
<comment type="caution">
    <text evidence="10">Lacks conserved residue(s) required for the propagation of feature annotation.</text>
</comment>
<evidence type="ECO:0000256" key="8">
    <source>
        <dbReference type="ARBA" id="ARBA00023136"/>
    </source>
</evidence>
<comment type="function">
    <text evidence="10">Part of the binding-protein-dependent transport system for molybdenum; probably responsible for the translocation of the substrate across the membrane.</text>
</comment>
<dbReference type="EMBL" id="JXAL01000034">
    <property type="protein sequence ID" value="KIL34131.1"/>
    <property type="molecule type" value="Genomic_DNA"/>
</dbReference>
<dbReference type="InterPro" id="IPR011867">
    <property type="entry name" value="ModB_ABC"/>
</dbReference>
<keyword evidence="7 9" id="KW-1133">Transmembrane helix</keyword>
<evidence type="ECO:0000256" key="7">
    <source>
        <dbReference type="ARBA" id="ARBA00022989"/>
    </source>
</evidence>
<evidence type="ECO:0000313" key="13">
    <source>
        <dbReference type="Proteomes" id="UP000054526"/>
    </source>
</evidence>
<evidence type="ECO:0000256" key="6">
    <source>
        <dbReference type="ARBA" id="ARBA00022692"/>
    </source>
</evidence>
<proteinExistence type="inferred from homology"/>
<evidence type="ECO:0000256" key="2">
    <source>
        <dbReference type="ARBA" id="ARBA00007069"/>
    </source>
</evidence>
<dbReference type="Pfam" id="PF00528">
    <property type="entry name" value="BPD_transp_1"/>
    <property type="match status" value="1"/>
</dbReference>
<evidence type="ECO:0000256" key="9">
    <source>
        <dbReference type="RuleBase" id="RU363032"/>
    </source>
</evidence>
<dbReference type="PROSITE" id="PS50928">
    <property type="entry name" value="ABC_TM1"/>
    <property type="match status" value="1"/>
</dbReference>